<accession>I3XCT5</accession>
<dbReference type="PATRIC" id="fig|1185652.3.peg.5356"/>
<evidence type="ECO:0008006" key="5">
    <source>
        <dbReference type="Google" id="ProtNLM"/>
    </source>
</evidence>
<dbReference type="NCBIfam" id="TIGR02588">
    <property type="entry name" value="TIGR02588 family protein"/>
    <property type="match status" value="1"/>
</dbReference>
<feature type="compositionally biased region" description="Basic and acidic residues" evidence="1">
    <location>
        <begin position="1"/>
        <end position="11"/>
    </location>
</feature>
<keyword evidence="2" id="KW-0812">Transmembrane</keyword>
<evidence type="ECO:0000256" key="1">
    <source>
        <dbReference type="SAM" id="MobiDB-lite"/>
    </source>
</evidence>
<dbReference type="InterPro" id="IPR013417">
    <property type="entry name" value="CHP02588"/>
</dbReference>
<dbReference type="RefSeq" id="WP_014765808.1">
    <property type="nucleotide sequence ID" value="NC_018000.1"/>
</dbReference>
<dbReference type="KEGG" id="sfd:USDA257_c51650"/>
<evidence type="ECO:0000313" key="4">
    <source>
        <dbReference type="Proteomes" id="UP000006180"/>
    </source>
</evidence>
<feature type="transmembrane region" description="Helical" evidence="2">
    <location>
        <begin position="32"/>
        <end position="51"/>
    </location>
</feature>
<name>I3XCT5_SINF2</name>
<dbReference type="AlphaFoldDB" id="I3XCT5"/>
<dbReference type="EMBL" id="CP003563">
    <property type="protein sequence ID" value="AFL53691.1"/>
    <property type="molecule type" value="Genomic_DNA"/>
</dbReference>
<keyword evidence="2" id="KW-0472">Membrane</keyword>
<dbReference type="Proteomes" id="UP000006180">
    <property type="component" value="Chromosome"/>
</dbReference>
<keyword evidence="2" id="KW-1133">Transmembrane helix</keyword>
<evidence type="ECO:0000313" key="3">
    <source>
        <dbReference type="EMBL" id="AFL53691.1"/>
    </source>
</evidence>
<protein>
    <recommendedName>
        <fullName evidence="5">TIGR02588 family protein</fullName>
    </recommendedName>
</protein>
<proteinExistence type="predicted"/>
<organism evidence="3 4">
    <name type="scientific">Sinorhizobium fredii (strain USDA 257)</name>
    <dbReference type="NCBI Taxonomy" id="1185652"/>
    <lineage>
        <taxon>Bacteria</taxon>
        <taxon>Pseudomonadati</taxon>
        <taxon>Pseudomonadota</taxon>
        <taxon>Alphaproteobacteria</taxon>
        <taxon>Hyphomicrobiales</taxon>
        <taxon>Rhizobiaceae</taxon>
        <taxon>Sinorhizobium/Ensifer group</taxon>
        <taxon>Sinorhizobium</taxon>
    </lineage>
</organism>
<sequence length="148" mass="16008">MTKNAAKDHKQQKQQSDDEGITRKPGTSITEWVVAGISCLALLTVLAYLILDGFSGRNGTAQIIVLPVEVTATDGGYVVQFAAENRAEKSVASVEIKGELRNGDEVVEESSATLDYIPQESERKGALIFRSDPKAYALRLFASGYSEP</sequence>
<evidence type="ECO:0000256" key="2">
    <source>
        <dbReference type="SAM" id="Phobius"/>
    </source>
</evidence>
<dbReference type="eggNOG" id="ENOG5032Z58">
    <property type="taxonomic scope" value="Bacteria"/>
</dbReference>
<dbReference type="HOGENOM" id="CLU_147394_0_0_5"/>
<dbReference type="STRING" id="1185652.USDA257_c51650"/>
<reference evidence="3 4" key="1">
    <citation type="journal article" date="2012" name="J. Bacteriol.">
        <title>Complete genome sequence of the broad-host-range strain Sinorhizobium fredii USDA257.</title>
        <authorList>
            <person name="Schuldes J."/>
            <person name="Rodriguez Orbegoso M."/>
            <person name="Schmeisser C."/>
            <person name="Krishnan H.B."/>
            <person name="Daniel R."/>
            <person name="Streit W.R."/>
        </authorList>
    </citation>
    <scope>NUCLEOTIDE SEQUENCE [LARGE SCALE GENOMIC DNA]</scope>
    <source>
        <strain evidence="3 4">USDA 257</strain>
    </source>
</reference>
<gene>
    <name evidence="3" type="ORF">USDA257_c51650</name>
</gene>
<feature type="region of interest" description="Disordered" evidence="1">
    <location>
        <begin position="1"/>
        <end position="23"/>
    </location>
</feature>